<organism evidence="5 6">
    <name type="scientific">Jimgerdemannia flammicorona</name>
    <dbReference type="NCBI Taxonomy" id="994334"/>
    <lineage>
        <taxon>Eukaryota</taxon>
        <taxon>Fungi</taxon>
        <taxon>Fungi incertae sedis</taxon>
        <taxon>Mucoromycota</taxon>
        <taxon>Mucoromycotina</taxon>
        <taxon>Endogonomycetes</taxon>
        <taxon>Endogonales</taxon>
        <taxon>Endogonaceae</taxon>
        <taxon>Jimgerdemannia</taxon>
    </lineage>
</organism>
<dbReference type="GO" id="GO:0005634">
    <property type="term" value="C:nucleus"/>
    <property type="evidence" value="ECO:0007669"/>
    <property type="project" value="TreeGrafter"/>
</dbReference>
<reference evidence="5 6" key="1">
    <citation type="journal article" date="2018" name="New Phytol.">
        <title>Phylogenomics of Endogonaceae and evolution of mycorrhizas within Mucoromycota.</title>
        <authorList>
            <person name="Chang Y."/>
            <person name="Desiro A."/>
            <person name="Na H."/>
            <person name="Sandor L."/>
            <person name="Lipzen A."/>
            <person name="Clum A."/>
            <person name="Barry K."/>
            <person name="Grigoriev I.V."/>
            <person name="Martin F.M."/>
            <person name="Stajich J.E."/>
            <person name="Smith M.E."/>
            <person name="Bonito G."/>
            <person name="Spatafora J.W."/>
        </authorList>
    </citation>
    <scope>NUCLEOTIDE SEQUENCE [LARGE SCALE GENOMIC DNA]</scope>
    <source>
        <strain evidence="5 6">GMNB39</strain>
    </source>
</reference>
<dbReference type="InterPro" id="IPR007232">
    <property type="entry name" value="Rad52_Rad59_Rad22"/>
</dbReference>
<dbReference type="AlphaFoldDB" id="A0A433CZQ3"/>
<keyword evidence="3" id="KW-0233">DNA recombination</keyword>
<dbReference type="Gene3D" id="3.30.390.80">
    <property type="entry name" value="DNA repair protein Rad52/59/22"/>
    <property type="match status" value="1"/>
</dbReference>
<dbReference type="InterPro" id="IPR042525">
    <property type="entry name" value="Rad52_Rad59_Rad22_sf"/>
</dbReference>
<dbReference type="Proteomes" id="UP000268093">
    <property type="component" value="Unassembled WGS sequence"/>
</dbReference>
<dbReference type="PANTHER" id="PTHR12132:SF1">
    <property type="entry name" value="DNA REPAIR PROTEIN RAD52 HOMOLOG"/>
    <property type="match status" value="1"/>
</dbReference>
<dbReference type="GO" id="GO:0045002">
    <property type="term" value="P:double-strand break repair via single-strand annealing"/>
    <property type="evidence" value="ECO:0007669"/>
    <property type="project" value="TreeGrafter"/>
</dbReference>
<dbReference type="GO" id="GO:0000724">
    <property type="term" value="P:double-strand break repair via homologous recombination"/>
    <property type="evidence" value="ECO:0007669"/>
    <property type="project" value="TreeGrafter"/>
</dbReference>
<protein>
    <submittedName>
        <fullName evidence="5">DNA repair protein Rad52/59/22</fullName>
    </submittedName>
</protein>
<dbReference type="PANTHER" id="PTHR12132">
    <property type="entry name" value="DNA REPAIR AND RECOMBINATION PROTEIN RAD52, RAD59"/>
    <property type="match status" value="1"/>
</dbReference>
<proteinExistence type="inferred from homology"/>
<evidence type="ECO:0000256" key="2">
    <source>
        <dbReference type="ARBA" id="ARBA00022763"/>
    </source>
</evidence>
<dbReference type="SUPFAM" id="SSF54768">
    <property type="entry name" value="dsRNA-binding domain-like"/>
    <property type="match status" value="1"/>
</dbReference>
<dbReference type="EMBL" id="RBNI01009743">
    <property type="protein sequence ID" value="RUP44041.1"/>
    <property type="molecule type" value="Genomic_DNA"/>
</dbReference>
<dbReference type="GO" id="GO:0006312">
    <property type="term" value="P:mitotic recombination"/>
    <property type="evidence" value="ECO:0007669"/>
    <property type="project" value="TreeGrafter"/>
</dbReference>
<sequence>MSTKYTSTRTGNAGKTFLYIPVRCAIELMNMTFGHENWSNEINTIENYMDEEDPDTGYCRIGYRMKCKVMVTKSDGTTFFHENVGGAYNTGYDYGSITTNTYKAAASDALKRAISLFGIATGSMLDDEHLNDTDNHDITKKRKHEKTFLKTKK</sequence>
<name>A0A433CZQ3_9FUNG</name>
<evidence type="ECO:0000256" key="3">
    <source>
        <dbReference type="ARBA" id="ARBA00023172"/>
    </source>
</evidence>
<comment type="caution">
    <text evidence="5">The sequence shown here is derived from an EMBL/GenBank/DDBJ whole genome shotgun (WGS) entry which is preliminary data.</text>
</comment>
<keyword evidence="2" id="KW-0227">DNA damage</keyword>
<evidence type="ECO:0000313" key="5">
    <source>
        <dbReference type="EMBL" id="RUP44041.1"/>
    </source>
</evidence>
<dbReference type="Pfam" id="PF04098">
    <property type="entry name" value="Rad52_Rad22"/>
    <property type="match status" value="1"/>
</dbReference>
<keyword evidence="4" id="KW-0234">DNA repair</keyword>
<keyword evidence="6" id="KW-1185">Reference proteome</keyword>
<evidence type="ECO:0000313" key="6">
    <source>
        <dbReference type="Proteomes" id="UP000268093"/>
    </source>
</evidence>
<comment type="similarity">
    <text evidence="1">Belongs to the RAD52 family.</text>
</comment>
<gene>
    <name evidence="5" type="ORF">BC936DRAFT_150025</name>
</gene>
<dbReference type="OrthoDB" id="206565at2759"/>
<dbReference type="InterPro" id="IPR041247">
    <property type="entry name" value="Rad52_fam"/>
</dbReference>
<evidence type="ECO:0000256" key="1">
    <source>
        <dbReference type="ARBA" id="ARBA00006638"/>
    </source>
</evidence>
<evidence type="ECO:0000256" key="4">
    <source>
        <dbReference type="ARBA" id="ARBA00023204"/>
    </source>
</evidence>
<accession>A0A433CZQ3</accession>